<organism evidence="2 3">
    <name type="scientific">Goodea atripinnis</name>
    <dbReference type="NCBI Taxonomy" id="208336"/>
    <lineage>
        <taxon>Eukaryota</taxon>
        <taxon>Metazoa</taxon>
        <taxon>Chordata</taxon>
        <taxon>Craniata</taxon>
        <taxon>Vertebrata</taxon>
        <taxon>Euteleostomi</taxon>
        <taxon>Actinopterygii</taxon>
        <taxon>Neopterygii</taxon>
        <taxon>Teleostei</taxon>
        <taxon>Neoteleostei</taxon>
        <taxon>Acanthomorphata</taxon>
        <taxon>Ovalentaria</taxon>
        <taxon>Atherinomorphae</taxon>
        <taxon>Cyprinodontiformes</taxon>
        <taxon>Goodeidae</taxon>
        <taxon>Goodea</taxon>
    </lineage>
</organism>
<feature type="chain" id="PRO_5045334752" description="Secreted protein" evidence="1">
    <location>
        <begin position="31"/>
        <end position="105"/>
    </location>
</feature>
<gene>
    <name evidence="2" type="ORF">GOODEAATRI_011144</name>
</gene>
<evidence type="ECO:0008006" key="4">
    <source>
        <dbReference type="Google" id="ProtNLM"/>
    </source>
</evidence>
<comment type="caution">
    <text evidence="2">The sequence shown here is derived from an EMBL/GenBank/DDBJ whole genome shotgun (WGS) entry which is preliminary data.</text>
</comment>
<accession>A0ABV0NJB6</accession>
<sequence length="105" mass="12082">MARLHGESFSASFIRNFFFFLLFSPPLLHPRFSVMCSCVSWSLVAQHGMRESGLYQLIHLQGSSAPRMENLDWSSEPLRSKYMLIFNLYVTLNCALKKASIKECD</sequence>
<dbReference type="EMBL" id="JAHRIO010040655">
    <property type="protein sequence ID" value="MEQ2171483.1"/>
    <property type="molecule type" value="Genomic_DNA"/>
</dbReference>
<name>A0ABV0NJB6_9TELE</name>
<evidence type="ECO:0000313" key="2">
    <source>
        <dbReference type="EMBL" id="MEQ2171483.1"/>
    </source>
</evidence>
<keyword evidence="3" id="KW-1185">Reference proteome</keyword>
<feature type="signal peptide" evidence="1">
    <location>
        <begin position="1"/>
        <end position="30"/>
    </location>
</feature>
<dbReference type="Proteomes" id="UP001476798">
    <property type="component" value="Unassembled WGS sequence"/>
</dbReference>
<proteinExistence type="predicted"/>
<keyword evidence="1" id="KW-0732">Signal</keyword>
<protein>
    <recommendedName>
        <fullName evidence="4">Secreted protein</fullName>
    </recommendedName>
</protein>
<reference evidence="2 3" key="1">
    <citation type="submission" date="2021-06" db="EMBL/GenBank/DDBJ databases">
        <authorList>
            <person name="Palmer J.M."/>
        </authorList>
    </citation>
    <scope>NUCLEOTIDE SEQUENCE [LARGE SCALE GENOMIC DNA]</scope>
    <source>
        <strain evidence="2 3">GA_2019</strain>
        <tissue evidence="2">Muscle</tissue>
    </source>
</reference>
<evidence type="ECO:0000313" key="3">
    <source>
        <dbReference type="Proteomes" id="UP001476798"/>
    </source>
</evidence>
<evidence type="ECO:0000256" key="1">
    <source>
        <dbReference type="SAM" id="SignalP"/>
    </source>
</evidence>